<dbReference type="EMBL" id="JABWUV010000012">
    <property type="protein sequence ID" value="KAF6314893.1"/>
    <property type="molecule type" value="Genomic_DNA"/>
</dbReference>
<sequence>MRSFMKADCNFLSSLQTQPRVIDLITVFLVALTDRPKDSVSLNGVLPCGLPQDTLSEDGKQVALEMSVDISSDPLGLTGRRAFPKDFSQCIWGSPTFTVLKYVTHSKSVTGGGISDARPLMLSAIMEARGQSQYLHLAAH</sequence>
<dbReference type="AlphaFoldDB" id="A0A7J7UPS6"/>
<keyword evidence="2" id="KW-1185">Reference proteome</keyword>
<reference evidence="1 2" key="1">
    <citation type="journal article" date="2020" name="Nature">
        <title>Six reference-quality genomes reveal evolution of bat adaptations.</title>
        <authorList>
            <person name="Jebb D."/>
            <person name="Huang Z."/>
            <person name="Pippel M."/>
            <person name="Hughes G.M."/>
            <person name="Lavrichenko K."/>
            <person name="Devanna P."/>
            <person name="Winkler S."/>
            <person name="Jermiin L.S."/>
            <person name="Skirmuntt E.C."/>
            <person name="Katzourakis A."/>
            <person name="Burkitt-Gray L."/>
            <person name="Ray D.A."/>
            <person name="Sullivan K.A.M."/>
            <person name="Roscito J.G."/>
            <person name="Kirilenko B.M."/>
            <person name="Davalos L.M."/>
            <person name="Corthals A.P."/>
            <person name="Power M.L."/>
            <person name="Jones G."/>
            <person name="Ransome R.D."/>
            <person name="Dechmann D.K.N."/>
            <person name="Locatelli A.G."/>
            <person name="Puechmaille S.J."/>
            <person name="Fedrigo O."/>
            <person name="Jarvis E.D."/>
            <person name="Hiller M."/>
            <person name="Vernes S.C."/>
            <person name="Myers E.W."/>
            <person name="Teeling E.C."/>
        </authorList>
    </citation>
    <scope>NUCLEOTIDE SEQUENCE [LARGE SCALE GENOMIC DNA]</scope>
    <source>
        <strain evidence="1">MMyoMyo1</strain>
        <tissue evidence="1">Flight muscle</tissue>
    </source>
</reference>
<evidence type="ECO:0000313" key="1">
    <source>
        <dbReference type="EMBL" id="KAF6314893.1"/>
    </source>
</evidence>
<gene>
    <name evidence="1" type="ORF">mMyoMyo1_008668</name>
</gene>
<dbReference type="Proteomes" id="UP000527355">
    <property type="component" value="Unassembled WGS sequence"/>
</dbReference>
<comment type="caution">
    <text evidence="1">The sequence shown here is derived from an EMBL/GenBank/DDBJ whole genome shotgun (WGS) entry which is preliminary data.</text>
</comment>
<name>A0A7J7UPS6_MYOMY</name>
<evidence type="ECO:0000313" key="2">
    <source>
        <dbReference type="Proteomes" id="UP000527355"/>
    </source>
</evidence>
<proteinExistence type="predicted"/>
<accession>A0A7J7UPS6</accession>
<organism evidence="1 2">
    <name type="scientific">Myotis myotis</name>
    <name type="common">Greater mouse-eared bat</name>
    <name type="synonym">Vespertilio myotis</name>
    <dbReference type="NCBI Taxonomy" id="51298"/>
    <lineage>
        <taxon>Eukaryota</taxon>
        <taxon>Metazoa</taxon>
        <taxon>Chordata</taxon>
        <taxon>Craniata</taxon>
        <taxon>Vertebrata</taxon>
        <taxon>Euteleostomi</taxon>
        <taxon>Mammalia</taxon>
        <taxon>Eutheria</taxon>
        <taxon>Laurasiatheria</taxon>
        <taxon>Chiroptera</taxon>
        <taxon>Yangochiroptera</taxon>
        <taxon>Vespertilionidae</taxon>
        <taxon>Myotis</taxon>
    </lineage>
</organism>
<protein>
    <submittedName>
        <fullName evidence="1">Uncharacterized protein</fullName>
    </submittedName>
</protein>